<evidence type="ECO:0000313" key="3">
    <source>
        <dbReference type="Proteomes" id="UP000673447"/>
    </source>
</evidence>
<feature type="signal peptide" evidence="1">
    <location>
        <begin position="1"/>
        <end position="23"/>
    </location>
</feature>
<evidence type="ECO:0000256" key="1">
    <source>
        <dbReference type="SAM" id="SignalP"/>
    </source>
</evidence>
<accession>A0A941AWR9</accession>
<comment type="caution">
    <text evidence="2">The sequence shown here is derived from an EMBL/GenBank/DDBJ whole genome shotgun (WGS) entry which is preliminary data.</text>
</comment>
<reference evidence="2" key="2">
    <citation type="submission" date="2021-03" db="EMBL/GenBank/DDBJ databases">
        <authorList>
            <person name="Cao W."/>
        </authorList>
    </citation>
    <scope>NUCLEOTIDE SEQUENCE</scope>
    <source>
        <strain evidence="2">110414</strain>
    </source>
</reference>
<proteinExistence type="predicted"/>
<feature type="chain" id="PRO_5037128983" evidence="1">
    <location>
        <begin position="24"/>
        <end position="295"/>
    </location>
</feature>
<dbReference type="InterPro" id="IPR021381">
    <property type="entry name" value="DUF3011"/>
</dbReference>
<evidence type="ECO:0000313" key="2">
    <source>
        <dbReference type="EMBL" id="MBP3984558.1"/>
    </source>
</evidence>
<protein>
    <submittedName>
        <fullName evidence="2">DUF3011 domain-containing protein</fullName>
    </submittedName>
</protein>
<name>A0A941AWR9_9GAMM</name>
<keyword evidence="3" id="KW-1185">Reference proteome</keyword>
<dbReference type="AlphaFoldDB" id="A0A941AWR9"/>
<organism evidence="2 3">
    <name type="scientific">Pseudoxanthomonas helianthi</name>
    <dbReference type="NCBI Taxonomy" id="1453541"/>
    <lineage>
        <taxon>Bacteria</taxon>
        <taxon>Pseudomonadati</taxon>
        <taxon>Pseudomonadota</taxon>
        <taxon>Gammaproteobacteria</taxon>
        <taxon>Lysobacterales</taxon>
        <taxon>Lysobacteraceae</taxon>
        <taxon>Pseudoxanthomonas</taxon>
    </lineage>
</organism>
<sequence>MSRLLPAVVFALGLLFAAPPAFAQAQTRAYAPENLRTLSVADQTRVIRLEYAEQSGGRTIPADQLRFYLDQVNRSNWGFSRIKADIAQSLGGNGGTRPPVGGQTIVCESKSNDARRCVPPWRGPSRLVRQLSNSPCVENSTWNSQDRLITVWKGCRGEFAPGTNAQTIRCESKGNDAKRCTPPWRGPSRLVQQLSSSPCVEGRTWNSQDGLITVWKGCRAEFAPRGLGGGNSGNYSVTCGSVGNRYTTCAWNGRYGRPALIQQLSNATCREGISWGYSGNQIWVNNGCRGRFGVR</sequence>
<dbReference type="Pfam" id="PF11218">
    <property type="entry name" value="DUF3011"/>
    <property type="match status" value="1"/>
</dbReference>
<dbReference type="Proteomes" id="UP000673447">
    <property type="component" value="Unassembled WGS sequence"/>
</dbReference>
<dbReference type="RefSeq" id="WP_210536430.1">
    <property type="nucleotide sequence ID" value="NZ_JAGKTC010000002.1"/>
</dbReference>
<keyword evidence="1" id="KW-0732">Signal</keyword>
<gene>
    <name evidence="2" type="ORF">J5837_09025</name>
</gene>
<dbReference type="EMBL" id="JAGKTC010000002">
    <property type="protein sequence ID" value="MBP3984558.1"/>
    <property type="molecule type" value="Genomic_DNA"/>
</dbReference>
<reference evidence="2" key="1">
    <citation type="journal article" date="2016" name="Int. J. Syst. Evol. Microbiol.">
        <title>Pseudoxanthomonas helianthi sp. nov., isolated from roots of Jerusalem artichoke (Helianthus tuberosus).</title>
        <authorList>
            <person name="Kittiwongwattana C."/>
            <person name="Thawai C."/>
        </authorList>
    </citation>
    <scope>NUCLEOTIDE SEQUENCE</scope>
    <source>
        <strain evidence="2">110414</strain>
    </source>
</reference>